<evidence type="ECO:0000256" key="2">
    <source>
        <dbReference type="SAM" id="Phobius"/>
    </source>
</evidence>
<evidence type="ECO:0000256" key="1">
    <source>
        <dbReference type="SAM" id="MobiDB-lite"/>
    </source>
</evidence>
<dbReference type="InterPro" id="IPR040676">
    <property type="entry name" value="DUF5641"/>
</dbReference>
<dbReference type="WBParaSite" id="Hba_01340">
    <property type="protein sequence ID" value="Hba_01340"/>
    <property type="gene ID" value="Hba_01340"/>
</dbReference>
<evidence type="ECO:0000259" key="3">
    <source>
        <dbReference type="Pfam" id="PF18701"/>
    </source>
</evidence>
<reference evidence="5" key="1">
    <citation type="submission" date="2016-11" db="UniProtKB">
        <authorList>
            <consortium name="WormBaseParasite"/>
        </authorList>
    </citation>
    <scope>IDENTIFICATION</scope>
</reference>
<organism evidence="4 5">
    <name type="scientific">Heterorhabditis bacteriophora</name>
    <name type="common">Entomopathogenic nematode worm</name>
    <dbReference type="NCBI Taxonomy" id="37862"/>
    <lineage>
        <taxon>Eukaryota</taxon>
        <taxon>Metazoa</taxon>
        <taxon>Ecdysozoa</taxon>
        <taxon>Nematoda</taxon>
        <taxon>Chromadorea</taxon>
        <taxon>Rhabditida</taxon>
        <taxon>Rhabditina</taxon>
        <taxon>Rhabditomorpha</taxon>
        <taxon>Strongyloidea</taxon>
        <taxon>Heterorhabditidae</taxon>
        <taxon>Heterorhabditis</taxon>
    </lineage>
</organism>
<evidence type="ECO:0000313" key="5">
    <source>
        <dbReference type="WBParaSite" id="Hba_01340"/>
    </source>
</evidence>
<name>A0A1I7W9J3_HETBA</name>
<evidence type="ECO:0000313" key="4">
    <source>
        <dbReference type="Proteomes" id="UP000095283"/>
    </source>
</evidence>
<feature type="compositionally biased region" description="Polar residues" evidence="1">
    <location>
        <begin position="152"/>
        <end position="165"/>
    </location>
</feature>
<feature type="transmembrane region" description="Helical" evidence="2">
    <location>
        <begin position="194"/>
        <end position="211"/>
    </location>
</feature>
<protein>
    <submittedName>
        <fullName evidence="5">DUF5641 domain-containing protein</fullName>
    </submittedName>
</protein>
<dbReference type="AlphaFoldDB" id="A0A1I7W9J3"/>
<sequence length="228" mass="26184">MAIITVFLNKVFEGHSDPSTFFFLATAVFHTYYPVRGRRGIPPRPYNSQICSNNFWNIWCTKYLSLLREINKWEHKNPRSTTNLSPRIGEIVLLKDDTLPRVHWKLAKICDLPHTSSTRSAKIKLPGGKILNRSISFLSPLEISATYPEVSSPTPSSRYTSESVQQPPPESDHDSSPMTLRRSKRIALRPPKSYIYFVSILCIVFNIDAIAHHNYEQWYIFKNADSKG</sequence>
<accession>A0A1I7W9J3</accession>
<proteinExistence type="predicted"/>
<dbReference type="Pfam" id="PF18701">
    <property type="entry name" value="DUF5641"/>
    <property type="match status" value="1"/>
</dbReference>
<feature type="domain" description="DUF5641" evidence="3">
    <location>
        <begin position="49"/>
        <end position="140"/>
    </location>
</feature>
<dbReference type="Proteomes" id="UP000095283">
    <property type="component" value="Unplaced"/>
</dbReference>
<keyword evidence="2" id="KW-0812">Transmembrane</keyword>
<keyword evidence="2" id="KW-0472">Membrane</keyword>
<keyword evidence="2" id="KW-1133">Transmembrane helix</keyword>
<feature type="region of interest" description="Disordered" evidence="1">
    <location>
        <begin position="152"/>
        <end position="182"/>
    </location>
</feature>
<keyword evidence="4" id="KW-1185">Reference proteome</keyword>